<reference evidence="3" key="1">
    <citation type="submission" date="2015-09" db="EMBL/GenBank/DDBJ databases">
        <title>Complete genome of Arthrobacter alpinus strain R3.8.</title>
        <authorList>
            <person name="See-Too W.S."/>
            <person name="Chan K.G."/>
        </authorList>
    </citation>
    <scope>NUCLEOTIDE SEQUENCE [LARGE SCALE GENOMIC DNA]</scope>
    <source>
        <strain evidence="3">R3.8</strain>
    </source>
</reference>
<organism evidence="2 3">
    <name type="scientific">Arthrobacter alpinus</name>
    <dbReference type="NCBI Taxonomy" id="656366"/>
    <lineage>
        <taxon>Bacteria</taxon>
        <taxon>Bacillati</taxon>
        <taxon>Actinomycetota</taxon>
        <taxon>Actinomycetes</taxon>
        <taxon>Micrococcales</taxon>
        <taxon>Micrococcaceae</taxon>
        <taxon>Arthrobacter</taxon>
    </lineage>
</organism>
<keyword evidence="1" id="KW-1133">Transmembrane helix</keyword>
<evidence type="ECO:0000313" key="3">
    <source>
        <dbReference type="Proteomes" id="UP000062833"/>
    </source>
</evidence>
<name>A0A0M3UGD3_9MICC</name>
<dbReference type="EMBL" id="CP012677">
    <property type="protein sequence ID" value="ALE92559.1"/>
    <property type="molecule type" value="Genomic_DNA"/>
</dbReference>
<dbReference type="RefSeq" id="WP_062007096.1">
    <property type="nucleotide sequence ID" value="NZ_CP012677.1"/>
</dbReference>
<gene>
    <name evidence="2" type="ORF">AOC05_10000</name>
</gene>
<evidence type="ECO:0000313" key="2">
    <source>
        <dbReference type="EMBL" id="ALE92559.1"/>
    </source>
</evidence>
<feature type="transmembrane region" description="Helical" evidence="1">
    <location>
        <begin position="139"/>
        <end position="158"/>
    </location>
</feature>
<dbReference type="Proteomes" id="UP000062833">
    <property type="component" value="Chromosome"/>
</dbReference>
<proteinExistence type="predicted"/>
<keyword evidence="1" id="KW-0812">Transmembrane</keyword>
<dbReference type="KEGG" id="aaq:AOC05_10000"/>
<sequence>MSNMPMPSYNPEWSGQSVVALPERPQQIRWAFWLIMAAAVMQVISAIFGVLFMSTAAFRDSIAAEIAKQDVPATNQDVVGITVSFSIGTVIVTAVLAVILYVAIAFLIKAGRGWARIVGAVLAAISLTHLLNLTMPDGIFTILQVLAGIVALIFCFIAPGSKYFSDMKNVRLANKGGK</sequence>
<feature type="transmembrane region" description="Helical" evidence="1">
    <location>
        <begin position="114"/>
        <end position="133"/>
    </location>
</feature>
<feature type="transmembrane region" description="Helical" evidence="1">
    <location>
        <begin position="78"/>
        <end position="107"/>
    </location>
</feature>
<keyword evidence="3" id="KW-1185">Reference proteome</keyword>
<dbReference type="PATRIC" id="fig|656366.3.peg.2162"/>
<feature type="transmembrane region" description="Helical" evidence="1">
    <location>
        <begin position="30"/>
        <end position="58"/>
    </location>
</feature>
<protein>
    <submittedName>
        <fullName evidence="2">Uncharacterized protein</fullName>
    </submittedName>
</protein>
<keyword evidence="1" id="KW-0472">Membrane</keyword>
<evidence type="ECO:0000256" key="1">
    <source>
        <dbReference type="SAM" id="Phobius"/>
    </source>
</evidence>
<accession>A0A0M3UGD3</accession>
<dbReference type="OrthoDB" id="3831145at2"/>
<dbReference type="AlphaFoldDB" id="A0A0M3UGD3"/>